<keyword evidence="1" id="KW-1133">Transmembrane helix</keyword>
<evidence type="ECO:0000313" key="5">
    <source>
        <dbReference type="Proteomes" id="UP000275394"/>
    </source>
</evidence>
<keyword evidence="1" id="KW-0812">Transmembrane</keyword>
<feature type="transmembrane region" description="Helical" evidence="1">
    <location>
        <begin position="278"/>
        <end position="300"/>
    </location>
</feature>
<feature type="transmembrane region" description="Helical" evidence="1">
    <location>
        <begin position="240"/>
        <end position="257"/>
    </location>
</feature>
<accession>A0A3N2DPY4</accession>
<gene>
    <name evidence="4" type="ORF">EDC56_2288</name>
</gene>
<sequence>MVKNNYKLVWPAFLLLYAVFLSLPCFADSDVQWQSRLQQLERERFPEAGVDSALREIYRDLNQKIKALDKQGEAVEGERLQADWQQVRAILNVRAELLATGSHSAEKMLGFGPAGVRNLQLEIRAYQVLLRVISDRSRTGWQQFSADMRLSPIPLIYALVQAVLVIVLFVMWRRRIVPRLKAYSKQHSGSERPIGATLIWWYLRIRSPFEWYVFLTILLGIVSSLLFFVPMGIVTGILDWLLLGATAIYALDTLLGYGFHGARGDDEKAVLRLRSIKLVGYVVIIIGLLSSLLTSLGLVWGTIGSWFSAVFWLISLPVVAVLLRWWRPYVFKTLRRRHYRKAPLVGWALEHQSGALSLVACLLGGLFIVIYRLGIYILTLVNEQEMVRTWMAYLFRIEVARQSAKDRDLQQMKALPTEALAHFEPNVLTDYVDDSIAVDQRLELAEICRDDKPTISVVHAPRGMGRSSFLTALAKDMQGDKSVALVQTPCGDFSTLLPAIGEALGLDAAAPMRDIVNLLKEDEPRVVFLDDVQRLIKPTINGLKELDRLVRLMRHSSAAVSWVMAIETSCWRFVELARGERFIFDREITLPGWNERQIAELIEARNKAAAIDPNFSALVLPRQLNRPADSEVEAALGSYSRILWEYSKGSPGISLFLWQQSIFIGRLNDLGEPDDQSDEQVVVRLFDIPSTASIESMSVTLLLALRAIMQLEWASKEEVASCINLSSEEVIDTLRRLVSGGYLVADDGRYSVAWPWYHAITTLLTRQHLLRL</sequence>
<evidence type="ECO:0000256" key="1">
    <source>
        <dbReference type="SAM" id="Phobius"/>
    </source>
</evidence>
<evidence type="ECO:0000259" key="3">
    <source>
        <dbReference type="Pfam" id="PF13401"/>
    </source>
</evidence>
<feature type="signal peptide" evidence="2">
    <location>
        <begin position="1"/>
        <end position="27"/>
    </location>
</feature>
<dbReference type="EMBL" id="RKHR01000004">
    <property type="protein sequence ID" value="ROS01840.1"/>
    <property type="molecule type" value="Genomic_DNA"/>
</dbReference>
<name>A0A3N2DPY4_9GAMM</name>
<keyword evidence="2" id="KW-0732">Signal</keyword>
<dbReference type="InterPro" id="IPR049945">
    <property type="entry name" value="AAA_22"/>
</dbReference>
<dbReference type="OrthoDB" id="5289454at2"/>
<reference evidence="4 5" key="1">
    <citation type="submission" date="2018-11" db="EMBL/GenBank/DDBJ databases">
        <title>Genomic Encyclopedia of Type Strains, Phase IV (KMG-IV): sequencing the most valuable type-strain genomes for metagenomic binning, comparative biology and taxonomic classification.</title>
        <authorList>
            <person name="Goeker M."/>
        </authorList>
    </citation>
    <scope>NUCLEOTIDE SEQUENCE [LARGE SCALE GENOMIC DNA]</scope>
    <source>
        <strain evidence="4 5">DSM 100316</strain>
    </source>
</reference>
<protein>
    <recommendedName>
        <fullName evidence="3">ORC1/DEAH AAA+ ATPase domain-containing protein</fullName>
    </recommendedName>
</protein>
<organism evidence="4 5">
    <name type="scientific">Sinobacterium caligoides</name>
    <dbReference type="NCBI Taxonomy" id="933926"/>
    <lineage>
        <taxon>Bacteria</taxon>
        <taxon>Pseudomonadati</taxon>
        <taxon>Pseudomonadota</taxon>
        <taxon>Gammaproteobacteria</taxon>
        <taxon>Cellvibrionales</taxon>
        <taxon>Spongiibacteraceae</taxon>
        <taxon>Sinobacterium</taxon>
    </lineage>
</organism>
<keyword evidence="5" id="KW-1185">Reference proteome</keyword>
<dbReference type="SUPFAM" id="SSF52540">
    <property type="entry name" value="P-loop containing nucleoside triphosphate hydrolases"/>
    <property type="match status" value="1"/>
</dbReference>
<dbReference type="InterPro" id="IPR027417">
    <property type="entry name" value="P-loop_NTPase"/>
</dbReference>
<comment type="caution">
    <text evidence="4">The sequence shown here is derived from an EMBL/GenBank/DDBJ whole genome shotgun (WGS) entry which is preliminary data.</text>
</comment>
<evidence type="ECO:0000256" key="2">
    <source>
        <dbReference type="SAM" id="SignalP"/>
    </source>
</evidence>
<feature type="chain" id="PRO_5018233331" description="ORC1/DEAH AAA+ ATPase domain-containing protein" evidence="2">
    <location>
        <begin position="28"/>
        <end position="772"/>
    </location>
</feature>
<dbReference type="Pfam" id="PF13401">
    <property type="entry name" value="AAA_22"/>
    <property type="match status" value="1"/>
</dbReference>
<dbReference type="RefSeq" id="WP_123712595.1">
    <property type="nucleotide sequence ID" value="NZ_RKHR01000004.1"/>
</dbReference>
<feature type="transmembrane region" description="Helical" evidence="1">
    <location>
        <begin position="211"/>
        <end position="234"/>
    </location>
</feature>
<evidence type="ECO:0000313" key="4">
    <source>
        <dbReference type="EMBL" id="ROS01840.1"/>
    </source>
</evidence>
<feature type="domain" description="ORC1/DEAH AAA+ ATPase" evidence="3">
    <location>
        <begin position="452"/>
        <end position="569"/>
    </location>
</feature>
<feature type="transmembrane region" description="Helical" evidence="1">
    <location>
        <begin position="306"/>
        <end position="326"/>
    </location>
</feature>
<dbReference type="Proteomes" id="UP000275394">
    <property type="component" value="Unassembled WGS sequence"/>
</dbReference>
<proteinExistence type="predicted"/>
<dbReference type="AlphaFoldDB" id="A0A3N2DPY4"/>
<feature type="transmembrane region" description="Helical" evidence="1">
    <location>
        <begin position="155"/>
        <end position="172"/>
    </location>
</feature>
<dbReference type="GO" id="GO:0016887">
    <property type="term" value="F:ATP hydrolysis activity"/>
    <property type="evidence" value="ECO:0007669"/>
    <property type="project" value="InterPro"/>
</dbReference>
<feature type="transmembrane region" description="Helical" evidence="1">
    <location>
        <begin position="355"/>
        <end position="378"/>
    </location>
</feature>
<keyword evidence="1" id="KW-0472">Membrane</keyword>